<feature type="transmembrane region" description="Helical" evidence="2">
    <location>
        <begin position="363"/>
        <end position="385"/>
    </location>
</feature>
<feature type="transmembrane region" description="Helical" evidence="2">
    <location>
        <begin position="132"/>
        <end position="153"/>
    </location>
</feature>
<feature type="transmembrane region" description="Helical" evidence="2">
    <location>
        <begin position="283"/>
        <end position="308"/>
    </location>
</feature>
<gene>
    <name evidence="3" type="ORF">TCHU04912_LOCUS16438</name>
    <name evidence="4" type="ORF">TCHU04912_LOCUS16439</name>
</gene>
<evidence type="ECO:0000313" key="4">
    <source>
        <dbReference type="EMBL" id="CAD9214200.1"/>
    </source>
</evidence>
<keyword evidence="2" id="KW-0472">Membrane</keyword>
<organism evidence="4">
    <name type="scientific">Tetraselmis chuii</name>
    <dbReference type="NCBI Taxonomy" id="63592"/>
    <lineage>
        <taxon>Eukaryota</taxon>
        <taxon>Viridiplantae</taxon>
        <taxon>Chlorophyta</taxon>
        <taxon>core chlorophytes</taxon>
        <taxon>Chlorodendrophyceae</taxon>
        <taxon>Chlorodendrales</taxon>
        <taxon>Chlorodendraceae</taxon>
        <taxon>Tetraselmis</taxon>
    </lineage>
</organism>
<protein>
    <submittedName>
        <fullName evidence="4">Uncharacterized protein</fullName>
    </submittedName>
</protein>
<feature type="transmembrane region" description="Helical" evidence="2">
    <location>
        <begin position="320"/>
        <end position="343"/>
    </location>
</feature>
<evidence type="ECO:0000256" key="1">
    <source>
        <dbReference type="SAM" id="MobiDB-lite"/>
    </source>
</evidence>
<evidence type="ECO:0000313" key="3">
    <source>
        <dbReference type="EMBL" id="CAD9214199.1"/>
    </source>
</evidence>
<accession>A0A6U1JI08</accession>
<sequence>MSKFPSISRKASSGFCSASVGSYSVSKECPVGEGEEGTSSPVYNLHGTVFRTGCEHPYASDEPICCRSSSGYRCPRCQPDLAPRAFSLMNEWFNTSKTDDHRVKFRSPFYLSATLCATLALITPQAQASSPLLASAVLLSSVFIVNILLPCVLTKFKSTRAELNALAINMVSGRSMRGDLSFEGDAVQVQYQHKLAWLSVFKDRGGAALYFLCSAGRMWNSFLDGSLNVSHVGIYLPLALLYILRLGLERRGARCTSLLSVAHIFLSCSTIPCSFILKPMKMGAGYGMISGVFEAILTFSVNPTMFMATTCLSLPTVGSLYWEVVALGMSLVVLVPASVTSLVMQFQSTGKVLGFDVGPDLCLPLLAFAVLPLLFSAVLNFYHLVVLERTCLRYFLVGDSGFSFKPKSL</sequence>
<reference evidence="4" key="1">
    <citation type="submission" date="2021-01" db="EMBL/GenBank/DDBJ databases">
        <authorList>
            <person name="Corre E."/>
            <person name="Pelletier E."/>
            <person name="Niang G."/>
            <person name="Scheremetjew M."/>
            <person name="Finn R."/>
            <person name="Kale V."/>
            <person name="Holt S."/>
            <person name="Cochrane G."/>
            <person name="Meng A."/>
            <person name="Brown T."/>
            <person name="Cohen L."/>
        </authorList>
    </citation>
    <scope>NUCLEOTIDE SEQUENCE</scope>
    <source>
        <strain evidence="4">PLY429</strain>
    </source>
</reference>
<dbReference type="AlphaFoldDB" id="A0A6U1JI08"/>
<dbReference type="EMBL" id="HBGG01031479">
    <property type="protein sequence ID" value="CAD9214199.1"/>
    <property type="molecule type" value="Transcribed_RNA"/>
</dbReference>
<evidence type="ECO:0000256" key="2">
    <source>
        <dbReference type="SAM" id="Phobius"/>
    </source>
</evidence>
<proteinExistence type="predicted"/>
<feature type="transmembrane region" description="Helical" evidence="2">
    <location>
        <begin position="255"/>
        <end position="277"/>
    </location>
</feature>
<keyword evidence="2" id="KW-0812">Transmembrane</keyword>
<feature type="region of interest" description="Disordered" evidence="1">
    <location>
        <begin position="1"/>
        <end position="20"/>
    </location>
</feature>
<dbReference type="EMBL" id="HBGG01031480">
    <property type="protein sequence ID" value="CAD9214200.1"/>
    <property type="molecule type" value="Transcribed_RNA"/>
</dbReference>
<feature type="transmembrane region" description="Helical" evidence="2">
    <location>
        <begin position="229"/>
        <end position="248"/>
    </location>
</feature>
<feature type="compositionally biased region" description="Polar residues" evidence="1">
    <location>
        <begin position="9"/>
        <end position="20"/>
    </location>
</feature>
<keyword evidence="2" id="KW-1133">Transmembrane helix</keyword>
<name>A0A6U1JI08_9CHLO</name>